<accession>A0A0F8WUU0</accession>
<dbReference type="AlphaFoldDB" id="A0A0F8WUU0"/>
<gene>
    <name evidence="1" type="ORF">LCGC14_3024230</name>
</gene>
<comment type="caution">
    <text evidence="1">The sequence shown here is derived from an EMBL/GenBank/DDBJ whole genome shotgun (WGS) entry which is preliminary data.</text>
</comment>
<sequence length="107" mass="12235">SNTSRSGNCIMSEDIFIPLWEYLHKKLPNALYGPAHCVLADGNLDDMFIHYTVKDINDILSGKIIDGIDYIKEGHSKTELIATAVILDMLLMYPEKYREYAFYGWGE</sequence>
<organism evidence="1">
    <name type="scientific">marine sediment metagenome</name>
    <dbReference type="NCBI Taxonomy" id="412755"/>
    <lineage>
        <taxon>unclassified sequences</taxon>
        <taxon>metagenomes</taxon>
        <taxon>ecological metagenomes</taxon>
    </lineage>
</organism>
<feature type="non-terminal residue" evidence="1">
    <location>
        <position position="1"/>
    </location>
</feature>
<protein>
    <submittedName>
        <fullName evidence="1">Uncharacterized protein</fullName>
    </submittedName>
</protein>
<reference evidence="1" key="1">
    <citation type="journal article" date="2015" name="Nature">
        <title>Complex archaea that bridge the gap between prokaryotes and eukaryotes.</title>
        <authorList>
            <person name="Spang A."/>
            <person name="Saw J.H."/>
            <person name="Jorgensen S.L."/>
            <person name="Zaremba-Niedzwiedzka K."/>
            <person name="Martijn J."/>
            <person name="Lind A.E."/>
            <person name="van Eijk R."/>
            <person name="Schleper C."/>
            <person name="Guy L."/>
            <person name="Ettema T.J."/>
        </authorList>
    </citation>
    <scope>NUCLEOTIDE SEQUENCE</scope>
</reference>
<name>A0A0F8WUU0_9ZZZZ</name>
<proteinExistence type="predicted"/>
<evidence type="ECO:0000313" key="1">
    <source>
        <dbReference type="EMBL" id="KKK60448.1"/>
    </source>
</evidence>
<dbReference type="EMBL" id="LAZR01062965">
    <property type="protein sequence ID" value="KKK60448.1"/>
    <property type="molecule type" value="Genomic_DNA"/>
</dbReference>